<dbReference type="PANTHER" id="PTHR42759">
    <property type="entry name" value="MOXR FAMILY PROTEIN"/>
    <property type="match status" value="1"/>
</dbReference>
<feature type="domain" description="ChlI/MoxR AAA lid" evidence="2">
    <location>
        <begin position="237"/>
        <end position="306"/>
    </location>
</feature>
<name>A0A1T4K9X7_9FIRM</name>
<dbReference type="GO" id="GO:0016887">
    <property type="term" value="F:ATP hydrolysis activity"/>
    <property type="evidence" value="ECO:0007669"/>
    <property type="project" value="InterPro"/>
</dbReference>
<dbReference type="SUPFAM" id="SSF52540">
    <property type="entry name" value="P-loop containing nucleoside triphosphate hydrolases"/>
    <property type="match status" value="1"/>
</dbReference>
<dbReference type="PANTHER" id="PTHR42759:SF1">
    <property type="entry name" value="MAGNESIUM-CHELATASE SUBUNIT CHLD"/>
    <property type="match status" value="1"/>
</dbReference>
<evidence type="ECO:0000259" key="2">
    <source>
        <dbReference type="Pfam" id="PF17863"/>
    </source>
</evidence>
<dbReference type="EMBL" id="FUXA01000003">
    <property type="protein sequence ID" value="SJZ39115.1"/>
    <property type="molecule type" value="Genomic_DNA"/>
</dbReference>
<dbReference type="Pfam" id="PF17863">
    <property type="entry name" value="AAA_lid_2"/>
    <property type="match status" value="1"/>
</dbReference>
<dbReference type="GO" id="GO:0005524">
    <property type="term" value="F:ATP binding"/>
    <property type="evidence" value="ECO:0007669"/>
    <property type="project" value="InterPro"/>
</dbReference>
<dbReference type="RefSeq" id="WP_078785951.1">
    <property type="nucleotide sequence ID" value="NZ_FMTO01000002.1"/>
</dbReference>
<dbReference type="Pfam" id="PF07726">
    <property type="entry name" value="AAA_3"/>
    <property type="match status" value="1"/>
</dbReference>
<dbReference type="InterPro" id="IPR041628">
    <property type="entry name" value="ChlI/MoxR_AAA_lid"/>
</dbReference>
<evidence type="ECO:0000259" key="1">
    <source>
        <dbReference type="Pfam" id="PF07726"/>
    </source>
</evidence>
<accession>A0A1T4K9X7</accession>
<dbReference type="InterPro" id="IPR027417">
    <property type="entry name" value="P-loop_NTPase"/>
</dbReference>
<dbReference type="PIRSF" id="PIRSF002849">
    <property type="entry name" value="AAA_ATPase_chaperone_MoxR_prd"/>
    <property type="match status" value="1"/>
</dbReference>
<feature type="domain" description="ATPase AAA-3" evidence="1">
    <location>
        <begin position="41"/>
        <end position="172"/>
    </location>
</feature>
<dbReference type="AlphaFoldDB" id="A0A1T4K9X7"/>
<dbReference type="InterPro" id="IPR011703">
    <property type="entry name" value="ATPase_AAA-3"/>
</dbReference>
<evidence type="ECO:0000313" key="3">
    <source>
        <dbReference type="EMBL" id="SJZ39115.1"/>
    </source>
</evidence>
<dbReference type="OrthoDB" id="9808397at2"/>
<evidence type="ECO:0000313" key="4">
    <source>
        <dbReference type="Proteomes" id="UP000189857"/>
    </source>
</evidence>
<proteinExistence type="predicted"/>
<keyword evidence="4" id="KW-1185">Reference proteome</keyword>
<reference evidence="3 4" key="1">
    <citation type="submission" date="2017-02" db="EMBL/GenBank/DDBJ databases">
        <authorList>
            <person name="Peterson S.W."/>
        </authorList>
    </citation>
    <scope>NUCLEOTIDE SEQUENCE [LARGE SCALE GENOMIC DNA]</scope>
    <source>
        <strain evidence="3 4">ATCC 17233</strain>
    </source>
</reference>
<dbReference type="CDD" id="cd00009">
    <property type="entry name" value="AAA"/>
    <property type="match status" value="1"/>
</dbReference>
<organism evidence="3 4">
    <name type="scientific">Eubacterium ruminantium</name>
    <dbReference type="NCBI Taxonomy" id="42322"/>
    <lineage>
        <taxon>Bacteria</taxon>
        <taxon>Bacillati</taxon>
        <taxon>Bacillota</taxon>
        <taxon>Clostridia</taxon>
        <taxon>Eubacteriales</taxon>
        <taxon>Eubacteriaceae</taxon>
        <taxon>Eubacterium</taxon>
    </lineage>
</organism>
<dbReference type="InterPro" id="IPR050764">
    <property type="entry name" value="CbbQ/NirQ/NorQ/GpvN"/>
</dbReference>
<dbReference type="Proteomes" id="UP000189857">
    <property type="component" value="Unassembled WGS sequence"/>
</dbReference>
<protein>
    <submittedName>
        <fullName evidence="3">MoxR-like ATPase</fullName>
    </submittedName>
</protein>
<dbReference type="Gene3D" id="1.10.8.80">
    <property type="entry name" value="Magnesium chelatase subunit I, C-Terminal domain"/>
    <property type="match status" value="1"/>
</dbReference>
<gene>
    <name evidence="3" type="ORF">SAMN02745110_00277</name>
</gene>
<dbReference type="Gene3D" id="3.40.50.300">
    <property type="entry name" value="P-loop containing nucleotide triphosphate hydrolases"/>
    <property type="match status" value="1"/>
</dbReference>
<sequence>MDINYLQQKFIQCEAEIGKEIIGQKDTVRTALLSLVTGGNVLLEGMPGLGKTRLVNTISKVIGLPFKRIQFTPDLMPGDITGTNIIEHSDSGNSFKFEPGPIFANLILADEINRATPKTQSALLEAMQEHTVTVGNTSYMIDEPFFVMATENPIEQEGTYPLPEAQLDRFMFKILIPFPTKEELKGIVGLTEGGFTAEATNVTNREELLMIREAVKTVPIADAVLDRIMDIIMETHATNKYIREGVSPRAAQAIIRGARARAFMEGRYNVSFEDVEYVAYPALRHRLILSFDAVSEGIKEDDVIKSILNGKLG</sequence>